<dbReference type="Proteomes" id="UP001306950">
    <property type="component" value="Unassembled WGS sequence"/>
</dbReference>
<sequence>MSNNPYTALAVTLRENALHKTKEALSGITAELGTITASGLKLDQFKHEIGDYMVAEFPGTLKLPELKLSGTVTGIKDGEGRNVQGEGGFSFQPSETEEVSLKPVFKPGDRVLVIPLNGGHDAIVICKVVGRGG</sequence>
<name>A0ABU7VMD7_9BACL</name>
<dbReference type="EMBL" id="JAZHPZ010000001">
    <property type="protein sequence ID" value="MEF2964912.1"/>
    <property type="molecule type" value="Genomic_DNA"/>
</dbReference>
<reference evidence="1 2" key="1">
    <citation type="submission" date="2024-02" db="EMBL/GenBank/DDBJ databases">
        <title>A nitrogen-fixing paenibacillus bacterium.</title>
        <authorList>
            <person name="Zhang W.L."/>
            <person name="Chen S.F."/>
        </authorList>
    </citation>
    <scope>NUCLEOTIDE SEQUENCE [LARGE SCALE GENOMIC DNA]</scope>
    <source>
        <strain evidence="1 2">M1</strain>
    </source>
</reference>
<accession>A0ABU7VMD7</accession>
<organism evidence="1 2">
    <name type="scientific">Paenibacillus haidiansis</name>
    <dbReference type="NCBI Taxonomy" id="1574488"/>
    <lineage>
        <taxon>Bacteria</taxon>
        <taxon>Bacillati</taxon>
        <taxon>Bacillota</taxon>
        <taxon>Bacilli</taxon>
        <taxon>Bacillales</taxon>
        <taxon>Paenibacillaceae</taxon>
        <taxon>Paenibacillus</taxon>
    </lineage>
</organism>
<dbReference type="RefSeq" id="WP_331845107.1">
    <property type="nucleotide sequence ID" value="NZ_JAZHPZ010000001.1"/>
</dbReference>
<evidence type="ECO:0000313" key="1">
    <source>
        <dbReference type="EMBL" id="MEF2964912.1"/>
    </source>
</evidence>
<keyword evidence="2" id="KW-1185">Reference proteome</keyword>
<comment type="caution">
    <text evidence="1">The sequence shown here is derived from an EMBL/GenBank/DDBJ whole genome shotgun (WGS) entry which is preliminary data.</text>
</comment>
<protein>
    <recommendedName>
        <fullName evidence="3">DUF2577 domain-containing protein</fullName>
    </recommendedName>
</protein>
<proteinExistence type="predicted"/>
<evidence type="ECO:0008006" key="3">
    <source>
        <dbReference type="Google" id="ProtNLM"/>
    </source>
</evidence>
<evidence type="ECO:0000313" key="2">
    <source>
        <dbReference type="Proteomes" id="UP001306950"/>
    </source>
</evidence>
<gene>
    <name evidence="1" type="ORF">V3851_03640</name>
</gene>